<dbReference type="Gene3D" id="3.40.525.10">
    <property type="entry name" value="CRAL-TRIO lipid binding domain"/>
    <property type="match status" value="1"/>
</dbReference>
<dbReference type="PROSITE" id="PS50191">
    <property type="entry name" value="CRAL_TRIO"/>
    <property type="match status" value="1"/>
</dbReference>
<dbReference type="PANTHER" id="PTHR10174:SF213">
    <property type="entry name" value="CRAL-TRIO DOMAIN-CONTAINING PROTEIN"/>
    <property type="match status" value="1"/>
</dbReference>
<keyword evidence="4" id="KW-1185">Reference proteome</keyword>
<dbReference type="Proteomes" id="UP001168821">
    <property type="component" value="Unassembled WGS sequence"/>
</dbReference>
<evidence type="ECO:0000259" key="2">
    <source>
        <dbReference type="PROSITE" id="PS50191"/>
    </source>
</evidence>
<protein>
    <recommendedName>
        <fullName evidence="2">CRAL-TRIO domain-containing protein</fullName>
    </recommendedName>
</protein>
<dbReference type="EMBL" id="JALNTZ010000005">
    <property type="protein sequence ID" value="KAJ3652499.1"/>
    <property type="molecule type" value="Genomic_DNA"/>
</dbReference>
<evidence type="ECO:0000313" key="4">
    <source>
        <dbReference type="Proteomes" id="UP001168821"/>
    </source>
</evidence>
<comment type="caution">
    <text evidence="3">The sequence shown here is derived from an EMBL/GenBank/DDBJ whole genome shotgun (WGS) entry which is preliminary data.</text>
</comment>
<reference evidence="3" key="1">
    <citation type="journal article" date="2023" name="G3 (Bethesda)">
        <title>Whole genome assemblies of Zophobas morio and Tenebrio molitor.</title>
        <authorList>
            <person name="Kaur S."/>
            <person name="Stinson S.A."/>
            <person name="diCenzo G.C."/>
        </authorList>
    </citation>
    <scope>NUCLEOTIDE SEQUENCE</scope>
    <source>
        <strain evidence="3">QUZm001</strain>
    </source>
</reference>
<gene>
    <name evidence="3" type="ORF">Zmor_018457</name>
</gene>
<organism evidence="3 4">
    <name type="scientific">Zophobas morio</name>
    <dbReference type="NCBI Taxonomy" id="2755281"/>
    <lineage>
        <taxon>Eukaryota</taxon>
        <taxon>Metazoa</taxon>
        <taxon>Ecdysozoa</taxon>
        <taxon>Arthropoda</taxon>
        <taxon>Hexapoda</taxon>
        <taxon>Insecta</taxon>
        <taxon>Pterygota</taxon>
        <taxon>Neoptera</taxon>
        <taxon>Endopterygota</taxon>
        <taxon>Coleoptera</taxon>
        <taxon>Polyphaga</taxon>
        <taxon>Cucujiformia</taxon>
        <taxon>Tenebrionidae</taxon>
        <taxon>Zophobas</taxon>
    </lineage>
</organism>
<evidence type="ECO:0000256" key="1">
    <source>
        <dbReference type="SAM" id="Coils"/>
    </source>
</evidence>
<dbReference type="PANTHER" id="PTHR10174">
    <property type="entry name" value="ALPHA-TOCOPHEROL TRANSFER PROTEIN-RELATED"/>
    <property type="match status" value="1"/>
</dbReference>
<keyword evidence="1" id="KW-0175">Coiled coil</keyword>
<proteinExistence type="predicted"/>
<dbReference type="SUPFAM" id="SSF52087">
    <property type="entry name" value="CRAL/TRIO domain"/>
    <property type="match status" value="1"/>
</dbReference>
<feature type="domain" description="CRAL-TRIO" evidence="2">
    <location>
        <begin position="67"/>
        <end position="245"/>
    </location>
</feature>
<dbReference type="CDD" id="cd00170">
    <property type="entry name" value="SEC14"/>
    <property type="match status" value="1"/>
</dbReference>
<accession>A0AA38IE96</accession>
<dbReference type="GO" id="GO:0016020">
    <property type="term" value="C:membrane"/>
    <property type="evidence" value="ECO:0007669"/>
    <property type="project" value="TreeGrafter"/>
</dbReference>
<evidence type="ECO:0000313" key="3">
    <source>
        <dbReference type="EMBL" id="KAJ3652499.1"/>
    </source>
</evidence>
<dbReference type="SMART" id="SM00516">
    <property type="entry name" value="SEC14"/>
    <property type="match status" value="1"/>
</dbReference>
<dbReference type="InterPro" id="IPR001251">
    <property type="entry name" value="CRAL-TRIO_dom"/>
</dbReference>
<dbReference type="Pfam" id="PF00650">
    <property type="entry name" value="CRAL_TRIO"/>
    <property type="match status" value="1"/>
</dbReference>
<sequence length="278" mass="32029">MTTLYHCNASAICSKKNIDKETVIRFRKWCSDQKLPHLSEEQLLLFLSYTTNMEQAQNTILKYFQCKSKTPELFTKLDLDAEDIQEARTVYDIAVIPERTPDNRVVACGKLRNTSYSRFHLDQLIKLCCMALECFLYDGPVDGVIVVVDMKGIGLLHLTKLRLNALQKFFYFIQECVPFKIEEVHVLNTVNFIDKVIAILKPFLGKELYDVIKFYPNGLNSEDIFGSLPKSCLPKDYTGTLSTLSVLAEETYQKMSKLNLVYAQLEEQIKCYKEIKNT</sequence>
<dbReference type="AlphaFoldDB" id="A0AA38IE96"/>
<dbReference type="GO" id="GO:1902936">
    <property type="term" value="F:phosphatidylinositol bisphosphate binding"/>
    <property type="evidence" value="ECO:0007669"/>
    <property type="project" value="TreeGrafter"/>
</dbReference>
<feature type="coiled-coil region" evidence="1">
    <location>
        <begin position="248"/>
        <end position="275"/>
    </location>
</feature>
<dbReference type="InterPro" id="IPR036865">
    <property type="entry name" value="CRAL-TRIO_dom_sf"/>
</dbReference>
<name>A0AA38IE96_9CUCU</name>